<accession>A0ABS7DPE1</accession>
<dbReference type="InterPro" id="IPR002178">
    <property type="entry name" value="PTS_EIIA_type-2_dom"/>
</dbReference>
<dbReference type="PANTHER" id="PTHR47738">
    <property type="entry name" value="PTS SYSTEM FRUCTOSE-LIKE EIIA COMPONENT-RELATED"/>
    <property type="match status" value="1"/>
</dbReference>
<dbReference type="InterPro" id="IPR016152">
    <property type="entry name" value="PTrfase/Anion_transptr"/>
</dbReference>
<dbReference type="CDD" id="cd00211">
    <property type="entry name" value="PTS_IIA_fru"/>
    <property type="match status" value="1"/>
</dbReference>
<protein>
    <submittedName>
        <fullName evidence="2">PTS sugar transporter subunit IIA</fullName>
    </submittedName>
</protein>
<dbReference type="PROSITE" id="PS51094">
    <property type="entry name" value="PTS_EIIA_TYPE_2"/>
    <property type="match status" value="1"/>
</dbReference>
<dbReference type="Gene3D" id="3.40.930.10">
    <property type="entry name" value="Mannitol-specific EII, Chain A"/>
    <property type="match status" value="1"/>
</dbReference>
<keyword evidence="2" id="KW-0762">Sugar transport</keyword>
<gene>
    <name evidence="2" type="ORF">J5W02_07590</name>
</gene>
<evidence type="ECO:0000313" key="3">
    <source>
        <dbReference type="Proteomes" id="UP000719942"/>
    </source>
</evidence>
<organism evidence="2 3">
    <name type="scientific">Caproiciproducens faecalis</name>
    <dbReference type="NCBI Taxonomy" id="2820301"/>
    <lineage>
        <taxon>Bacteria</taxon>
        <taxon>Bacillati</taxon>
        <taxon>Bacillota</taxon>
        <taxon>Clostridia</taxon>
        <taxon>Eubacteriales</taxon>
        <taxon>Acutalibacteraceae</taxon>
        <taxon>Caproiciproducens</taxon>
    </lineage>
</organism>
<name>A0ABS7DPE1_9FIRM</name>
<dbReference type="Proteomes" id="UP000719942">
    <property type="component" value="Unassembled WGS sequence"/>
</dbReference>
<dbReference type="PANTHER" id="PTHR47738:SF3">
    <property type="entry name" value="PHOSPHOTRANSFERASE SYSTEM MANNITOL_FRUCTOSE-SPECIFIC IIA DOMAIN CONTAINING PROTEIN"/>
    <property type="match status" value="1"/>
</dbReference>
<dbReference type="EMBL" id="JAGFNZ010000002">
    <property type="protein sequence ID" value="MBW7572675.1"/>
    <property type="molecule type" value="Genomic_DNA"/>
</dbReference>
<sequence>MGSILNERFILLNADVKSFEDCIFLMAARFEESGAVQPGYGDAVAEREKTLPTGLRGKGVNLAIPHADGRLVIEPAVGIITPKKPVQCRLMGEPGTAVDCELIMPLAIRDSRQQIGLLKKIMKILNSEQLLEKIRKSESKPEILELLKDLNSDL</sequence>
<feature type="domain" description="PTS EIIA type-2" evidence="1">
    <location>
        <begin position="3"/>
        <end position="150"/>
    </location>
</feature>
<dbReference type="InterPro" id="IPR051541">
    <property type="entry name" value="PTS_SugarTrans_NitroReg"/>
</dbReference>
<keyword evidence="3" id="KW-1185">Reference proteome</keyword>
<keyword evidence="2" id="KW-0813">Transport</keyword>
<evidence type="ECO:0000313" key="2">
    <source>
        <dbReference type="EMBL" id="MBW7572675.1"/>
    </source>
</evidence>
<reference evidence="2 3" key="1">
    <citation type="submission" date="2021-03" db="EMBL/GenBank/DDBJ databases">
        <title>Caproiciproducens sp. nov. isolated from feces of cow.</title>
        <authorList>
            <person name="Choi J.-Y."/>
        </authorList>
    </citation>
    <scope>NUCLEOTIDE SEQUENCE [LARGE SCALE GENOMIC DNA]</scope>
    <source>
        <strain evidence="2 3">AGMB10547</strain>
    </source>
</reference>
<evidence type="ECO:0000259" key="1">
    <source>
        <dbReference type="PROSITE" id="PS51094"/>
    </source>
</evidence>
<proteinExistence type="predicted"/>
<dbReference type="Pfam" id="PF00359">
    <property type="entry name" value="PTS_EIIA_2"/>
    <property type="match status" value="1"/>
</dbReference>
<dbReference type="SUPFAM" id="SSF55804">
    <property type="entry name" value="Phoshotransferase/anion transport protein"/>
    <property type="match status" value="1"/>
</dbReference>
<comment type="caution">
    <text evidence="2">The sequence shown here is derived from an EMBL/GenBank/DDBJ whole genome shotgun (WGS) entry which is preliminary data.</text>
</comment>